<dbReference type="Proteomes" id="UP001222800">
    <property type="component" value="Chromosome"/>
</dbReference>
<proteinExistence type="predicted"/>
<dbReference type="EMBL" id="CP120733">
    <property type="protein sequence ID" value="WFD08756.1"/>
    <property type="molecule type" value="Genomic_DNA"/>
</dbReference>
<dbReference type="RefSeq" id="WP_277730668.1">
    <property type="nucleotide sequence ID" value="NZ_CP120733.1"/>
</dbReference>
<reference evidence="1 2" key="1">
    <citation type="submission" date="2023-03" db="EMBL/GenBank/DDBJ databases">
        <title>Complete genome sequence of Tepidibacter sp. SWIR-1, isolated from a deep-sea hydrothermal vent.</title>
        <authorList>
            <person name="Li X."/>
        </authorList>
    </citation>
    <scope>NUCLEOTIDE SEQUENCE [LARGE SCALE GENOMIC DNA]</scope>
    <source>
        <strain evidence="1 2">SWIR-1</strain>
    </source>
</reference>
<protein>
    <recommendedName>
        <fullName evidence="3">PIR Superfamily Protein</fullName>
    </recommendedName>
</protein>
<evidence type="ECO:0008006" key="3">
    <source>
        <dbReference type="Google" id="ProtNLM"/>
    </source>
</evidence>
<sequence>MYNNKLIIEVTEKFNYPTKKYQNNLGNSYYATIKTIEDVQRSIGALENILKHYENRDFDLCRYQTDDIKKTYSKCQIAIHKVVSCYYNEECDFHHISHKEVISMFELLENQYKRSEQLDMARKCQD</sequence>
<accession>A0ABY8E782</accession>
<keyword evidence="2" id="KW-1185">Reference proteome</keyword>
<evidence type="ECO:0000313" key="2">
    <source>
        <dbReference type="Proteomes" id="UP001222800"/>
    </source>
</evidence>
<name>A0ABY8E782_9FIRM</name>
<gene>
    <name evidence="1" type="ORF">P4S50_10135</name>
</gene>
<evidence type="ECO:0000313" key="1">
    <source>
        <dbReference type="EMBL" id="WFD08756.1"/>
    </source>
</evidence>
<organism evidence="1 2">
    <name type="scientific">Tepidibacter hydrothermalis</name>
    <dbReference type="NCBI Taxonomy" id="3036126"/>
    <lineage>
        <taxon>Bacteria</taxon>
        <taxon>Bacillati</taxon>
        <taxon>Bacillota</taxon>
        <taxon>Clostridia</taxon>
        <taxon>Peptostreptococcales</taxon>
        <taxon>Peptostreptococcaceae</taxon>
        <taxon>Tepidibacter</taxon>
    </lineage>
</organism>